<reference evidence="1" key="1">
    <citation type="journal article" date="2020" name="Nature">
        <title>Giant virus diversity and host interactions through global metagenomics.</title>
        <authorList>
            <person name="Schulz F."/>
            <person name="Roux S."/>
            <person name="Paez-Espino D."/>
            <person name="Jungbluth S."/>
            <person name="Walsh D.A."/>
            <person name="Denef V.J."/>
            <person name="McMahon K.D."/>
            <person name="Konstantinidis K.T."/>
            <person name="Eloe-Fadrosh E.A."/>
            <person name="Kyrpides N.C."/>
            <person name="Woyke T."/>
        </authorList>
    </citation>
    <scope>NUCLEOTIDE SEQUENCE</scope>
    <source>
        <strain evidence="1">GVMAG-M-3300024258-14</strain>
    </source>
</reference>
<name>A0A6C0IR94_9ZZZZ</name>
<dbReference type="AlphaFoldDB" id="A0A6C0IR94"/>
<dbReference type="EMBL" id="MN740213">
    <property type="protein sequence ID" value="QHT94023.1"/>
    <property type="molecule type" value="Genomic_DNA"/>
</dbReference>
<evidence type="ECO:0000313" key="1">
    <source>
        <dbReference type="EMBL" id="QHT94023.1"/>
    </source>
</evidence>
<organism evidence="1">
    <name type="scientific">viral metagenome</name>
    <dbReference type="NCBI Taxonomy" id="1070528"/>
    <lineage>
        <taxon>unclassified sequences</taxon>
        <taxon>metagenomes</taxon>
        <taxon>organismal metagenomes</taxon>
    </lineage>
</organism>
<sequence>MSLSISLDYLKDIENKNYKIDPMKFQKMLFIYNAIEDGWSLKKKNGCYIFSKKTNNKKEVIKDEYLAKFMKANLELQDFI</sequence>
<accession>A0A6C0IR94</accession>
<protein>
    <submittedName>
        <fullName evidence="1">Uncharacterized protein</fullName>
    </submittedName>
</protein>
<proteinExistence type="predicted"/>